<feature type="transmembrane region" description="Helical" evidence="6">
    <location>
        <begin position="72"/>
        <end position="96"/>
    </location>
</feature>
<dbReference type="Gene3D" id="3.40.50.2300">
    <property type="match status" value="1"/>
</dbReference>
<dbReference type="Gene3D" id="3.30.565.10">
    <property type="entry name" value="Histidine kinase-like ATPase, C-terminal domain"/>
    <property type="match status" value="1"/>
</dbReference>
<reference evidence="9 10" key="1">
    <citation type="submission" date="2020-08" db="EMBL/GenBank/DDBJ databases">
        <title>Genomic Encyclopedia of Type Strains, Phase IV (KMG-IV): sequencing the most valuable type-strain genomes for metagenomic binning, comparative biology and taxonomic classification.</title>
        <authorList>
            <person name="Goeker M."/>
        </authorList>
    </citation>
    <scope>NUCLEOTIDE SEQUENCE [LARGE SCALE GENOMIC DNA]</scope>
    <source>
        <strain evidence="9 10">DSM 4731</strain>
    </source>
</reference>
<dbReference type="SUPFAM" id="SSF47384">
    <property type="entry name" value="Homodimeric domain of signal transducing histidine kinase"/>
    <property type="match status" value="1"/>
</dbReference>
<keyword evidence="9" id="KW-0808">Transferase</keyword>
<sequence>MHARYARIAEARQREIKVRVGFAVFIACTVWALAPSKWPAIWLALVFAGQSADWIVFGAIRRLGGGTPSRGLRIAACISLFVNSVFYSAIAAYLWADGGGSQMVFGSILIAGALLHVTIHLYHEREILISAATPPVVYFLALPVIHGYVLGQPTDLLVAVGCVLYMTHLLVAVRQSSQTNRAIQIANDRAQEERRRAEVASAAKSDFLAVVSHEIRTPMNAVVTSANLLERSQLDPAQKEHVVMLKDASEVLIGLLNDVLDFSKIEAGKMELEEAPVDLVDKLKALERMWAPKAQAAGVAFEVSLPDDLPRHVRTDPLRLQQILFNLVSNAVKFTATGRIEVRARWNAALGRLTVAVTDTGCGIPDDRLPYVFDVFEQVDAGVTRRHGGSGLGLAITCKLAQLMGGSVSVESRLGEGSIFTVDLPMGIAAAPSATLAVSAPSTFAHGLDILAVDDHPVNRRIVALLLEPMGCVLTFAENGQEAVEAAALRRFDAILMDMQMPVMDGLTATRAIRSDGPNAGTPVIALTANALETHRAAWATVGVDDFVTKPIDPARLASALEAAVRGEAAVAATA</sequence>
<dbReference type="SMART" id="SM00448">
    <property type="entry name" value="REC"/>
    <property type="match status" value="1"/>
</dbReference>
<dbReference type="Gene3D" id="1.10.287.130">
    <property type="match status" value="1"/>
</dbReference>
<dbReference type="SMART" id="SM00387">
    <property type="entry name" value="HATPase_c"/>
    <property type="match status" value="1"/>
</dbReference>
<organism evidence="9 10">
    <name type="scientific">Brevundimonas aurantiaca</name>
    <dbReference type="NCBI Taxonomy" id="74316"/>
    <lineage>
        <taxon>Bacteria</taxon>
        <taxon>Pseudomonadati</taxon>
        <taxon>Pseudomonadota</taxon>
        <taxon>Alphaproteobacteria</taxon>
        <taxon>Caulobacterales</taxon>
        <taxon>Caulobacteraceae</taxon>
        <taxon>Brevundimonas</taxon>
    </lineage>
</organism>
<dbReference type="InterPro" id="IPR036097">
    <property type="entry name" value="HisK_dim/P_sf"/>
</dbReference>
<dbReference type="EMBL" id="JACHOQ010000003">
    <property type="protein sequence ID" value="MBB5739821.1"/>
    <property type="molecule type" value="Genomic_DNA"/>
</dbReference>
<keyword evidence="6" id="KW-0812">Transmembrane</keyword>
<evidence type="ECO:0000256" key="2">
    <source>
        <dbReference type="ARBA" id="ARBA00012438"/>
    </source>
</evidence>
<feature type="transmembrane region" description="Helical" evidence="6">
    <location>
        <begin position="102"/>
        <end position="122"/>
    </location>
</feature>
<dbReference type="PROSITE" id="PS50109">
    <property type="entry name" value="HIS_KIN"/>
    <property type="match status" value="1"/>
</dbReference>
<evidence type="ECO:0000256" key="1">
    <source>
        <dbReference type="ARBA" id="ARBA00000085"/>
    </source>
</evidence>
<name>A0A7W9C6K8_9CAUL</name>
<dbReference type="CDD" id="cd00082">
    <property type="entry name" value="HisKA"/>
    <property type="match status" value="1"/>
</dbReference>
<dbReference type="PANTHER" id="PTHR45339:SF1">
    <property type="entry name" value="HYBRID SIGNAL TRANSDUCTION HISTIDINE KINASE J"/>
    <property type="match status" value="1"/>
</dbReference>
<dbReference type="InterPro" id="IPR005467">
    <property type="entry name" value="His_kinase_dom"/>
</dbReference>
<dbReference type="FunFam" id="3.30.565.10:FF:000010">
    <property type="entry name" value="Sensor histidine kinase RcsC"/>
    <property type="match status" value="1"/>
</dbReference>
<feature type="transmembrane region" description="Helical" evidence="6">
    <location>
        <begin position="16"/>
        <end position="34"/>
    </location>
</feature>
<evidence type="ECO:0000256" key="4">
    <source>
        <dbReference type="ARBA" id="ARBA00023012"/>
    </source>
</evidence>
<dbReference type="AlphaFoldDB" id="A0A7W9C6K8"/>
<feature type="transmembrane region" description="Helical" evidence="6">
    <location>
        <begin position="129"/>
        <end position="150"/>
    </location>
</feature>
<evidence type="ECO:0000256" key="6">
    <source>
        <dbReference type="SAM" id="Phobius"/>
    </source>
</evidence>
<dbReference type="InterPro" id="IPR003661">
    <property type="entry name" value="HisK_dim/P_dom"/>
</dbReference>
<dbReference type="InterPro" id="IPR001789">
    <property type="entry name" value="Sig_transdc_resp-reg_receiver"/>
</dbReference>
<keyword evidence="6" id="KW-1133">Transmembrane helix</keyword>
<comment type="catalytic activity">
    <reaction evidence="1">
        <text>ATP + protein L-histidine = ADP + protein N-phospho-L-histidine.</text>
        <dbReference type="EC" id="2.7.13.3"/>
    </reaction>
</comment>
<keyword evidence="10" id="KW-1185">Reference proteome</keyword>
<dbReference type="SUPFAM" id="SSF52172">
    <property type="entry name" value="CheY-like"/>
    <property type="match status" value="1"/>
</dbReference>
<keyword evidence="6" id="KW-0472">Membrane</keyword>
<dbReference type="InterPro" id="IPR004358">
    <property type="entry name" value="Sig_transdc_His_kin-like_C"/>
</dbReference>
<comment type="caution">
    <text evidence="9">The sequence shown here is derived from an EMBL/GenBank/DDBJ whole genome shotgun (WGS) entry which is preliminary data.</text>
</comment>
<dbReference type="EC" id="2.7.13.3" evidence="2"/>
<feature type="domain" description="Histidine kinase" evidence="7">
    <location>
        <begin position="210"/>
        <end position="428"/>
    </location>
</feature>
<keyword evidence="4" id="KW-0902">Two-component regulatory system</keyword>
<dbReference type="CDD" id="cd16922">
    <property type="entry name" value="HATPase_EvgS-ArcB-TorS-like"/>
    <property type="match status" value="1"/>
</dbReference>
<dbReference type="Pfam" id="PF02518">
    <property type="entry name" value="HATPase_c"/>
    <property type="match status" value="1"/>
</dbReference>
<protein>
    <recommendedName>
        <fullName evidence="2">histidine kinase</fullName>
        <ecNumber evidence="2">2.7.13.3</ecNumber>
    </recommendedName>
</protein>
<dbReference type="PRINTS" id="PR00344">
    <property type="entry name" value="BCTRLSENSOR"/>
</dbReference>
<dbReference type="Proteomes" id="UP000527324">
    <property type="component" value="Unassembled WGS sequence"/>
</dbReference>
<evidence type="ECO:0000313" key="10">
    <source>
        <dbReference type="Proteomes" id="UP000527324"/>
    </source>
</evidence>
<dbReference type="PROSITE" id="PS50110">
    <property type="entry name" value="RESPONSE_REGULATORY"/>
    <property type="match status" value="1"/>
</dbReference>
<evidence type="ECO:0000256" key="3">
    <source>
        <dbReference type="ARBA" id="ARBA00022553"/>
    </source>
</evidence>
<feature type="modified residue" description="4-aspartylphosphate" evidence="5">
    <location>
        <position position="498"/>
    </location>
</feature>
<dbReference type="Pfam" id="PF00512">
    <property type="entry name" value="HisKA"/>
    <property type="match status" value="1"/>
</dbReference>
<feature type="transmembrane region" description="Helical" evidence="6">
    <location>
        <begin position="156"/>
        <end position="173"/>
    </location>
</feature>
<dbReference type="PANTHER" id="PTHR45339">
    <property type="entry name" value="HYBRID SIGNAL TRANSDUCTION HISTIDINE KINASE J"/>
    <property type="match status" value="1"/>
</dbReference>
<dbReference type="GO" id="GO:0000155">
    <property type="term" value="F:phosphorelay sensor kinase activity"/>
    <property type="evidence" value="ECO:0007669"/>
    <property type="project" value="InterPro"/>
</dbReference>
<gene>
    <name evidence="9" type="ORF">GGQ93_001535</name>
</gene>
<evidence type="ECO:0000313" key="9">
    <source>
        <dbReference type="EMBL" id="MBB5739821.1"/>
    </source>
</evidence>
<evidence type="ECO:0000259" key="7">
    <source>
        <dbReference type="PROSITE" id="PS50109"/>
    </source>
</evidence>
<keyword evidence="9" id="KW-0418">Kinase</keyword>
<evidence type="ECO:0000259" key="8">
    <source>
        <dbReference type="PROSITE" id="PS50110"/>
    </source>
</evidence>
<dbReference type="SUPFAM" id="SSF55874">
    <property type="entry name" value="ATPase domain of HSP90 chaperone/DNA topoisomerase II/histidine kinase"/>
    <property type="match status" value="1"/>
</dbReference>
<feature type="domain" description="Response regulatory" evidence="8">
    <location>
        <begin position="449"/>
        <end position="565"/>
    </location>
</feature>
<dbReference type="InterPro" id="IPR011006">
    <property type="entry name" value="CheY-like_superfamily"/>
</dbReference>
<dbReference type="InterPro" id="IPR036890">
    <property type="entry name" value="HATPase_C_sf"/>
</dbReference>
<dbReference type="SMART" id="SM00388">
    <property type="entry name" value="HisKA"/>
    <property type="match status" value="1"/>
</dbReference>
<dbReference type="CDD" id="cd17546">
    <property type="entry name" value="REC_hyHK_CKI1_RcsC-like"/>
    <property type="match status" value="1"/>
</dbReference>
<dbReference type="RefSeq" id="WP_183216165.1">
    <property type="nucleotide sequence ID" value="NZ_CAJFZS010000001.1"/>
</dbReference>
<proteinExistence type="predicted"/>
<dbReference type="InterPro" id="IPR003594">
    <property type="entry name" value="HATPase_dom"/>
</dbReference>
<evidence type="ECO:0000256" key="5">
    <source>
        <dbReference type="PROSITE-ProRule" id="PRU00169"/>
    </source>
</evidence>
<keyword evidence="3 5" id="KW-0597">Phosphoprotein</keyword>
<accession>A0A7W9C6K8</accession>
<dbReference type="Pfam" id="PF00072">
    <property type="entry name" value="Response_reg"/>
    <property type="match status" value="1"/>
</dbReference>